<evidence type="ECO:0000259" key="2">
    <source>
        <dbReference type="Pfam" id="PF00149"/>
    </source>
</evidence>
<evidence type="ECO:0000313" key="3">
    <source>
        <dbReference type="EMBL" id="EHM37594.1"/>
    </source>
</evidence>
<dbReference type="HOGENOM" id="CLU_1248488_0_0_9"/>
<sequence>MIRQIPLVPLDGNHEMYDLNWQMHLPVSYTALFDLPKNGLPEYPDQFYSFDYGDIHFTVLDTQFTELKDFEPDLLKDEVAWVKEDLEKTEKKWKIVLMHKDVLQYGFNPETRPETREEGFSEEGKIFMPLFDRYGVDIVLSGHLHTYRNRGRIKNFRRDETGTLYLLTGVAGDVRYPSLWKRHALDVYVPPQPETDNYMTMEATTDTIRFQCFLPDGTLLDTAEIQK</sequence>
<evidence type="ECO:0000313" key="4">
    <source>
        <dbReference type="Proteomes" id="UP000005481"/>
    </source>
</evidence>
<accession>G9YKC3</accession>
<reference evidence="3 4" key="1">
    <citation type="submission" date="2011-08" db="EMBL/GenBank/DDBJ databases">
        <authorList>
            <person name="Weinstock G."/>
            <person name="Sodergren E."/>
            <person name="Clifton S."/>
            <person name="Fulton L."/>
            <person name="Fulton B."/>
            <person name="Courtney L."/>
            <person name="Fronick C."/>
            <person name="Harrison M."/>
            <person name="Strong C."/>
            <person name="Farmer C."/>
            <person name="Delahaunty K."/>
            <person name="Markovic C."/>
            <person name="Hall O."/>
            <person name="Minx P."/>
            <person name="Tomlinson C."/>
            <person name="Mitreva M."/>
            <person name="Hou S."/>
            <person name="Chen J."/>
            <person name="Wollam A."/>
            <person name="Pepin K.H."/>
            <person name="Johnson M."/>
            <person name="Bhonagiri V."/>
            <person name="Zhang X."/>
            <person name="Suruliraj S."/>
            <person name="Warren W."/>
            <person name="Chinwalla A."/>
            <person name="Mardis E.R."/>
            <person name="Wilson R.K."/>
        </authorList>
    </citation>
    <scope>NUCLEOTIDE SEQUENCE [LARGE SCALE GENOMIC DNA]</scope>
    <source>
        <strain evidence="3 4">F0357</strain>
    </source>
</reference>
<dbReference type="GO" id="GO:0003993">
    <property type="term" value="F:acid phosphatase activity"/>
    <property type="evidence" value="ECO:0007669"/>
    <property type="project" value="InterPro"/>
</dbReference>
<dbReference type="InterPro" id="IPR004843">
    <property type="entry name" value="Calcineurin-like_PHP"/>
</dbReference>
<proteinExistence type="predicted"/>
<dbReference type="EMBL" id="AGCJ01000094">
    <property type="protein sequence ID" value="EHM37594.1"/>
    <property type="molecule type" value="Genomic_DNA"/>
</dbReference>
<name>G9YKC3_9FIRM</name>
<dbReference type="Pfam" id="PF00149">
    <property type="entry name" value="Metallophos"/>
    <property type="match status" value="1"/>
</dbReference>
<evidence type="ECO:0000256" key="1">
    <source>
        <dbReference type="ARBA" id="ARBA00022729"/>
    </source>
</evidence>
<protein>
    <recommendedName>
        <fullName evidence="2">Calcineurin-like phosphoesterase domain-containing protein</fullName>
    </recommendedName>
</protein>
<comment type="caution">
    <text evidence="3">The sequence shown here is derived from an EMBL/GenBank/DDBJ whole genome shotgun (WGS) entry which is preliminary data.</text>
</comment>
<dbReference type="PANTHER" id="PTHR22953:SF153">
    <property type="entry name" value="PURPLE ACID PHOSPHATASE"/>
    <property type="match status" value="1"/>
</dbReference>
<dbReference type="STRING" id="861450.HMPREF0080_02133"/>
<dbReference type="Proteomes" id="UP000005481">
    <property type="component" value="Unassembled WGS sequence"/>
</dbReference>
<dbReference type="SUPFAM" id="SSF56300">
    <property type="entry name" value="Metallo-dependent phosphatases"/>
    <property type="match status" value="1"/>
</dbReference>
<dbReference type="RefSeq" id="WP_006791094.1">
    <property type="nucleotide sequence ID" value="NZ_JH417616.1"/>
</dbReference>
<dbReference type="InterPro" id="IPR039331">
    <property type="entry name" value="PAPs-like"/>
</dbReference>
<organism evidence="3 4">
    <name type="scientific">Anaeroglobus geminatus F0357</name>
    <dbReference type="NCBI Taxonomy" id="861450"/>
    <lineage>
        <taxon>Bacteria</taxon>
        <taxon>Bacillati</taxon>
        <taxon>Bacillota</taxon>
        <taxon>Negativicutes</taxon>
        <taxon>Veillonellales</taxon>
        <taxon>Veillonellaceae</taxon>
        <taxon>Anaeroglobus</taxon>
    </lineage>
</organism>
<gene>
    <name evidence="3" type="ORF">HMPREF0080_02133</name>
</gene>
<keyword evidence="1" id="KW-0732">Signal</keyword>
<dbReference type="Gene3D" id="3.60.21.10">
    <property type="match status" value="1"/>
</dbReference>
<feature type="domain" description="Calcineurin-like phosphoesterase" evidence="2">
    <location>
        <begin position="5"/>
        <end position="147"/>
    </location>
</feature>
<dbReference type="eggNOG" id="COG1409">
    <property type="taxonomic scope" value="Bacteria"/>
</dbReference>
<dbReference type="AlphaFoldDB" id="G9YKC3"/>
<keyword evidence="4" id="KW-1185">Reference proteome</keyword>
<dbReference type="PATRIC" id="fig|861450.3.peg.1956"/>
<dbReference type="InterPro" id="IPR029052">
    <property type="entry name" value="Metallo-depent_PP-like"/>
</dbReference>
<dbReference type="PANTHER" id="PTHR22953">
    <property type="entry name" value="ACID PHOSPHATASE RELATED"/>
    <property type="match status" value="1"/>
</dbReference>